<dbReference type="EMBL" id="MCFI01000005">
    <property type="protein sequence ID" value="ORY84758.1"/>
    <property type="molecule type" value="Genomic_DNA"/>
</dbReference>
<dbReference type="Proteomes" id="UP000193685">
    <property type="component" value="Unassembled WGS sequence"/>
</dbReference>
<dbReference type="AlphaFoldDB" id="A0A1Y2FLC3"/>
<evidence type="ECO:0000313" key="1">
    <source>
        <dbReference type="EMBL" id="ORY84758.1"/>
    </source>
</evidence>
<name>A0A1Y2FLC3_PROLT</name>
<dbReference type="RefSeq" id="XP_040726541.1">
    <property type="nucleotide sequence ID" value="XM_040870417.1"/>
</dbReference>
<protein>
    <submittedName>
        <fullName evidence="1">Uncharacterized protein</fullName>
    </submittedName>
</protein>
<gene>
    <name evidence="1" type="ORF">BCR37DRAFT_386146</name>
</gene>
<accession>A0A1Y2FLC3</accession>
<evidence type="ECO:0000313" key="2">
    <source>
        <dbReference type="Proteomes" id="UP000193685"/>
    </source>
</evidence>
<proteinExistence type="predicted"/>
<reference evidence="1 2" key="1">
    <citation type="submission" date="2016-07" db="EMBL/GenBank/DDBJ databases">
        <title>Pervasive Adenine N6-methylation of Active Genes in Fungi.</title>
        <authorList>
            <consortium name="DOE Joint Genome Institute"/>
            <person name="Mondo S.J."/>
            <person name="Dannebaum R.O."/>
            <person name="Kuo R.C."/>
            <person name="Labutti K."/>
            <person name="Haridas S."/>
            <person name="Kuo A."/>
            <person name="Salamov A."/>
            <person name="Ahrendt S.R."/>
            <person name="Lipzen A."/>
            <person name="Sullivan W."/>
            <person name="Andreopoulos W.B."/>
            <person name="Clum A."/>
            <person name="Lindquist E."/>
            <person name="Daum C."/>
            <person name="Ramamoorthy G.K."/>
            <person name="Gryganskyi A."/>
            <person name="Culley D."/>
            <person name="Magnuson J.K."/>
            <person name="James T.Y."/>
            <person name="O'Malley M.A."/>
            <person name="Stajich J.E."/>
            <person name="Spatafora J.W."/>
            <person name="Visel A."/>
            <person name="Grigoriev I.V."/>
        </authorList>
    </citation>
    <scope>NUCLEOTIDE SEQUENCE [LARGE SCALE GENOMIC DNA]</scope>
    <source>
        <strain evidence="1 2">12-1054</strain>
    </source>
</reference>
<organism evidence="1 2">
    <name type="scientific">Protomyces lactucae-debilis</name>
    <dbReference type="NCBI Taxonomy" id="2754530"/>
    <lineage>
        <taxon>Eukaryota</taxon>
        <taxon>Fungi</taxon>
        <taxon>Dikarya</taxon>
        <taxon>Ascomycota</taxon>
        <taxon>Taphrinomycotina</taxon>
        <taxon>Taphrinomycetes</taxon>
        <taxon>Taphrinales</taxon>
        <taxon>Protomycetaceae</taxon>
        <taxon>Protomyces</taxon>
    </lineage>
</organism>
<keyword evidence="2" id="KW-1185">Reference proteome</keyword>
<sequence>MEPGLGRTHTPSISASETASLHYSHVQKLASIQDEIQNLRRGIPALISPLLTRRNKPQEHKDEFRERARKLQGDVVSLVKNLEGICQTLEDSERVRIDDYDDEGNMKLPVPMDKEPYMRPGPSTLQPIPLAMPLAPIVKQEQGNTEDALAMDTETMPAISKDQDFFNGQAQPRFDYNPNEDSLFDTSGDVDWTALTGFTQPEKTP</sequence>
<dbReference type="GeneID" id="63787016"/>
<comment type="caution">
    <text evidence="1">The sequence shown here is derived from an EMBL/GenBank/DDBJ whole genome shotgun (WGS) entry which is preliminary data.</text>
</comment>